<dbReference type="OrthoDB" id="368791at2"/>
<evidence type="ECO:0000313" key="1">
    <source>
        <dbReference type="EMBL" id="SEQ26840.1"/>
    </source>
</evidence>
<dbReference type="AlphaFoldDB" id="A0A1H9EM87"/>
<protein>
    <recommendedName>
        <fullName evidence="3">KaiC-like domain-containing protein</fullName>
    </recommendedName>
</protein>
<dbReference type="EMBL" id="FOFU01000003">
    <property type="protein sequence ID" value="SEQ26840.1"/>
    <property type="molecule type" value="Genomic_DNA"/>
</dbReference>
<dbReference type="SUPFAM" id="SSF52540">
    <property type="entry name" value="P-loop containing nucleoside triphosphate hydrolases"/>
    <property type="match status" value="1"/>
</dbReference>
<sequence length="219" mass="23757">MDKKDLIAHSPVRYFDVTNAGLKDGEMGLITAKKGLGKTSILVQFGIDSLLNDKALVHVSFDQQSSNVIAWYSSVLAEIAKKKSLNLDDVNEEIVRNRTILNFNQETFTLPKVVNTLKALKDGGTSIASVVVDGLDMNKTSADDIKCFGDFIKKEKMTAWFSFTNEAADLKGTLAADKLDNFATVAHLAAEGKVLSLAILKNGEGKVSLDAKTLLMTKS</sequence>
<dbReference type="Proteomes" id="UP000182360">
    <property type="component" value="Unassembled WGS sequence"/>
</dbReference>
<proteinExistence type="predicted"/>
<dbReference type="RefSeq" id="WP_074642387.1">
    <property type="nucleotide sequence ID" value="NZ_FOFU01000003.1"/>
</dbReference>
<dbReference type="InterPro" id="IPR027417">
    <property type="entry name" value="P-loop_NTPase"/>
</dbReference>
<dbReference type="eggNOG" id="COG0467">
    <property type="taxonomic scope" value="Bacteria"/>
</dbReference>
<accession>A0A1H9EM87</accession>
<evidence type="ECO:0000313" key="2">
    <source>
        <dbReference type="Proteomes" id="UP000182360"/>
    </source>
</evidence>
<name>A0A1H9EM87_9SPIR</name>
<keyword evidence="2" id="KW-1185">Reference proteome</keyword>
<dbReference type="STRING" id="163.SAMN04487775_105158"/>
<reference evidence="1 2" key="1">
    <citation type="submission" date="2016-10" db="EMBL/GenBank/DDBJ databases">
        <authorList>
            <person name="de Groot N.N."/>
        </authorList>
    </citation>
    <scope>NUCLEOTIDE SEQUENCE [LARGE SCALE GENOMIC DNA]</scope>
    <source>
        <strain evidence="1 2">B25</strain>
    </source>
</reference>
<evidence type="ECO:0008006" key="3">
    <source>
        <dbReference type="Google" id="ProtNLM"/>
    </source>
</evidence>
<dbReference type="Gene3D" id="3.40.50.300">
    <property type="entry name" value="P-loop containing nucleotide triphosphate hydrolases"/>
    <property type="match status" value="1"/>
</dbReference>
<gene>
    <name evidence="1" type="ORF">SAMN04487977_103215</name>
</gene>
<organism evidence="1 2">
    <name type="scientific">Treponema bryantii</name>
    <dbReference type="NCBI Taxonomy" id="163"/>
    <lineage>
        <taxon>Bacteria</taxon>
        <taxon>Pseudomonadati</taxon>
        <taxon>Spirochaetota</taxon>
        <taxon>Spirochaetia</taxon>
        <taxon>Spirochaetales</taxon>
        <taxon>Treponemataceae</taxon>
        <taxon>Treponema</taxon>
    </lineage>
</organism>